<accession>A0ABY2MTK0</accession>
<name>A0ABY2MTK0_9LEPT</name>
<gene>
    <name evidence="1" type="ORF">EHQ60_01060</name>
</gene>
<sequence length="215" mass="25178">MKFKTLLIMNLIILNFCGQSKIEKEEDEVDPFYIKSDNECYLNKGDNLDCKKKKNEVACFETLSDLKKSRLDNIFFGKVWMSSDQQTHFYHVDSKGKVKIFEGGPDKLPQQRLLVGRGKFYVVNKKWYYEQVCQSNGCESFNIQITYLGCELTTDLTESNVLRFIEFGNRKLITIEENQKNNKYKLISFTQEQPIKNQIFNGFISTKVPSILEKR</sequence>
<evidence type="ECO:0000313" key="2">
    <source>
        <dbReference type="Proteomes" id="UP000297352"/>
    </source>
</evidence>
<evidence type="ECO:0000313" key="1">
    <source>
        <dbReference type="EMBL" id="TGL74931.1"/>
    </source>
</evidence>
<dbReference type="EMBL" id="RQGI01000006">
    <property type="protein sequence ID" value="TGL74931.1"/>
    <property type="molecule type" value="Genomic_DNA"/>
</dbReference>
<evidence type="ECO:0008006" key="3">
    <source>
        <dbReference type="Google" id="ProtNLM"/>
    </source>
</evidence>
<dbReference type="Proteomes" id="UP000297352">
    <property type="component" value="Unassembled WGS sequence"/>
</dbReference>
<organism evidence="1 2">
    <name type="scientific">Leptospira levettii</name>
    <dbReference type="NCBI Taxonomy" id="2023178"/>
    <lineage>
        <taxon>Bacteria</taxon>
        <taxon>Pseudomonadati</taxon>
        <taxon>Spirochaetota</taxon>
        <taxon>Spirochaetia</taxon>
        <taxon>Leptospirales</taxon>
        <taxon>Leptospiraceae</taxon>
        <taxon>Leptospira</taxon>
    </lineage>
</organism>
<protein>
    <recommendedName>
        <fullName evidence="3">Lipoprotein</fullName>
    </recommendedName>
</protein>
<comment type="caution">
    <text evidence="1">The sequence shown here is derived from an EMBL/GenBank/DDBJ whole genome shotgun (WGS) entry which is preliminary data.</text>
</comment>
<keyword evidence="2" id="KW-1185">Reference proteome</keyword>
<dbReference type="RefSeq" id="WP_100718748.1">
    <property type="nucleotide sequence ID" value="NZ_RQGI01000006.1"/>
</dbReference>
<proteinExistence type="predicted"/>
<reference evidence="2" key="1">
    <citation type="journal article" date="2019" name="PLoS Negl. Trop. Dis.">
        <title>Revisiting the worldwide diversity of Leptospira species in the environment.</title>
        <authorList>
            <person name="Vincent A.T."/>
            <person name="Schiettekatte O."/>
            <person name="Bourhy P."/>
            <person name="Veyrier F.J."/>
            <person name="Picardeau M."/>
        </authorList>
    </citation>
    <scope>NUCLEOTIDE SEQUENCE [LARGE SCALE GENOMIC DNA]</scope>
    <source>
        <strain evidence="2">201702449</strain>
    </source>
</reference>